<sequence length="86" mass="9184">MLSSLPDAFINETCAARDSSSRITIPVDFLSRRSFSPLTAPGLSAPPLWNQDALLSLGSVLDVSSLREVIKDAIASVLPKVFHLCG</sequence>
<accession>A0ACB8FFB2</accession>
<proteinExistence type="predicted"/>
<keyword evidence="2" id="KW-1185">Reference proteome</keyword>
<evidence type="ECO:0000313" key="1">
    <source>
        <dbReference type="EMBL" id="KAH8004007.1"/>
    </source>
</evidence>
<dbReference type="Proteomes" id="UP000827872">
    <property type="component" value="Linkage Group LG04"/>
</dbReference>
<comment type="caution">
    <text evidence="1">The sequence shown here is derived from an EMBL/GenBank/DDBJ whole genome shotgun (WGS) entry which is preliminary data.</text>
</comment>
<protein>
    <submittedName>
        <fullName evidence="1">Uncharacterized protein</fullName>
    </submittedName>
</protein>
<dbReference type="EMBL" id="CM037617">
    <property type="protein sequence ID" value="KAH8004007.1"/>
    <property type="molecule type" value="Genomic_DNA"/>
</dbReference>
<evidence type="ECO:0000313" key="2">
    <source>
        <dbReference type="Proteomes" id="UP000827872"/>
    </source>
</evidence>
<reference evidence="1" key="1">
    <citation type="submission" date="2021-08" db="EMBL/GenBank/DDBJ databases">
        <title>The first chromosome-level gecko genome reveals the dynamic sex chromosomes of Neotropical dwarf geckos (Sphaerodactylidae: Sphaerodactylus).</title>
        <authorList>
            <person name="Pinto B.J."/>
            <person name="Keating S.E."/>
            <person name="Gamble T."/>
        </authorList>
    </citation>
    <scope>NUCLEOTIDE SEQUENCE</scope>
    <source>
        <strain evidence="1">TG3544</strain>
    </source>
</reference>
<organism evidence="1 2">
    <name type="scientific">Sphaerodactylus townsendi</name>
    <dbReference type="NCBI Taxonomy" id="933632"/>
    <lineage>
        <taxon>Eukaryota</taxon>
        <taxon>Metazoa</taxon>
        <taxon>Chordata</taxon>
        <taxon>Craniata</taxon>
        <taxon>Vertebrata</taxon>
        <taxon>Euteleostomi</taxon>
        <taxon>Lepidosauria</taxon>
        <taxon>Squamata</taxon>
        <taxon>Bifurcata</taxon>
        <taxon>Gekkota</taxon>
        <taxon>Sphaerodactylidae</taxon>
        <taxon>Sphaerodactylus</taxon>
    </lineage>
</organism>
<gene>
    <name evidence="1" type="ORF">K3G42_001494</name>
</gene>
<name>A0ACB8FFB2_9SAUR</name>